<keyword evidence="11" id="KW-1185">Reference proteome</keyword>
<evidence type="ECO:0000256" key="2">
    <source>
        <dbReference type="ARBA" id="ARBA00022980"/>
    </source>
</evidence>
<keyword evidence="3 6" id="KW-0687">Ribonucleoprotein</keyword>
<keyword evidence="6" id="KW-0699">rRNA-binding</keyword>
<dbReference type="EMBL" id="FMZL01000030">
    <property type="protein sequence ID" value="SDC63282.1"/>
    <property type="molecule type" value="Genomic_DNA"/>
</dbReference>
<accession>A0A1G6N601</accession>
<reference evidence="11" key="1">
    <citation type="submission" date="2016-10" db="EMBL/GenBank/DDBJ databases">
        <authorList>
            <person name="Varghese N."/>
            <person name="Submissions S."/>
        </authorList>
    </citation>
    <scope>NUCLEOTIDE SEQUENCE [LARGE SCALE GENOMIC DNA]</scope>
    <source>
        <strain evidence="11">DSM 22619</strain>
    </source>
</reference>
<dbReference type="GO" id="GO:1990904">
    <property type="term" value="C:ribonucleoprotein complex"/>
    <property type="evidence" value="ECO:0007669"/>
    <property type="project" value="UniProtKB-KW"/>
</dbReference>
<dbReference type="GO" id="GO:0000049">
    <property type="term" value="F:tRNA binding"/>
    <property type="evidence" value="ECO:0007669"/>
    <property type="project" value="UniProtKB-UniRule"/>
</dbReference>
<evidence type="ECO:0000256" key="7">
    <source>
        <dbReference type="RuleBase" id="RU003930"/>
    </source>
</evidence>
<organism evidence="10 11">
    <name type="scientific">Parafannyhessea umbonata</name>
    <dbReference type="NCBI Taxonomy" id="604330"/>
    <lineage>
        <taxon>Bacteria</taxon>
        <taxon>Bacillati</taxon>
        <taxon>Actinomycetota</taxon>
        <taxon>Coriobacteriia</taxon>
        <taxon>Coriobacteriales</taxon>
        <taxon>Atopobiaceae</taxon>
        <taxon>Parafannyhessea</taxon>
    </lineage>
</organism>
<evidence type="ECO:0000313" key="10">
    <source>
        <dbReference type="EMBL" id="SDC63282.1"/>
    </source>
</evidence>
<keyword evidence="2 6" id="KW-0689">Ribosomal protein</keyword>
<dbReference type="FunFam" id="3.30.1440.10:FF:000001">
    <property type="entry name" value="50S ribosomal protein L5"/>
    <property type="match status" value="1"/>
</dbReference>
<dbReference type="AlphaFoldDB" id="A0A1G6N601"/>
<dbReference type="PROSITE" id="PS00358">
    <property type="entry name" value="RIBOSOMAL_L5"/>
    <property type="match status" value="1"/>
</dbReference>
<dbReference type="Pfam" id="PF00281">
    <property type="entry name" value="Ribosomal_L5"/>
    <property type="match status" value="1"/>
</dbReference>
<evidence type="ECO:0000256" key="4">
    <source>
        <dbReference type="ARBA" id="ARBA00035245"/>
    </source>
</evidence>
<keyword evidence="6" id="KW-0820">tRNA-binding</keyword>
<evidence type="ECO:0000256" key="5">
    <source>
        <dbReference type="ARBA" id="ARBA00058604"/>
    </source>
</evidence>
<dbReference type="InterPro" id="IPR002132">
    <property type="entry name" value="Ribosomal_uL5"/>
</dbReference>
<dbReference type="InterPro" id="IPR031310">
    <property type="entry name" value="Ribosomal_uL5_N"/>
</dbReference>
<dbReference type="STRING" id="604330.SAMN04489857_1739"/>
<dbReference type="HAMAP" id="MF_01333_B">
    <property type="entry name" value="Ribosomal_uL5_B"/>
    <property type="match status" value="1"/>
</dbReference>
<comment type="similarity">
    <text evidence="1 6 7">Belongs to the universal ribosomal protein uL5 family.</text>
</comment>
<dbReference type="PANTHER" id="PTHR11994">
    <property type="entry name" value="60S RIBOSOMAL PROTEIN L11-RELATED"/>
    <property type="match status" value="1"/>
</dbReference>
<protein>
    <recommendedName>
        <fullName evidence="4 6">Large ribosomal subunit protein uL5</fullName>
    </recommendedName>
</protein>
<feature type="domain" description="Large ribosomal subunit protein uL5 N-terminal" evidence="8">
    <location>
        <begin position="29"/>
        <end position="85"/>
    </location>
</feature>
<dbReference type="Gene3D" id="3.30.1440.10">
    <property type="match status" value="1"/>
</dbReference>
<comment type="function">
    <text evidence="6">This is 1 of the proteins that bind and probably mediate the attachment of the 5S RNA into the large ribosomal subunit, where it forms part of the central protuberance. In the 70S ribosome it contacts protein S13 of the 30S subunit (bridge B1b), connecting the 2 subunits; this bridge is implicated in subunit movement. Contacts the P site tRNA; the 5S rRNA and some of its associated proteins might help stabilize positioning of ribosome-bound tRNAs.</text>
</comment>
<keyword evidence="6" id="KW-0694">RNA-binding</keyword>
<dbReference type="Pfam" id="PF00673">
    <property type="entry name" value="Ribosomal_L5_C"/>
    <property type="match status" value="1"/>
</dbReference>
<dbReference type="InterPro" id="IPR020929">
    <property type="entry name" value="Ribosomal_uL5_CS"/>
</dbReference>
<comment type="function">
    <text evidence="5">This is one of the proteins that bind and probably mediate the attachment of the 5S RNA into the large ribosomal subunit, where it forms part of the central protuberance. In the 70S ribosome it contacts protein S13 of the 30S subunit (bridge B1b), connecting the 2 subunits; this bridge is implicated in subunit movement. Contacts the P site tRNA; the 5S rRNA and some of its associated proteins might help stabilize positioning of ribosome-bound tRNAs.</text>
</comment>
<dbReference type="GO" id="GO:0003735">
    <property type="term" value="F:structural constituent of ribosome"/>
    <property type="evidence" value="ECO:0007669"/>
    <property type="project" value="InterPro"/>
</dbReference>
<evidence type="ECO:0000259" key="8">
    <source>
        <dbReference type="Pfam" id="PF00281"/>
    </source>
</evidence>
<dbReference type="InterPro" id="IPR022803">
    <property type="entry name" value="Ribosomal_uL5_dom_sf"/>
</dbReference>
<dbReference type="Proteomes" id="UP000198528">
    <property type="component" value="Unassembled WGS sequence"/>
</dbReference>
<evidence type="ECO:0000259" key="9">
    <source>
        <dbReference type="Pfam" id="PF00673"/>
    </source>
</evidence>
<dbReference type="InterPro" id="IPR031309">
    <property type="entry name" value="Ribosomal_uL5_C"/>
</dbReference>
<dbReference type="GO" id="GO:0019843">
    <property type="term" value="F:rRNA binding"/>
    <property type="evidence" value="ECO:0007669"/>
    <property type="project" value="UniProtKB-UniRule"/>
</dbReference>
<dbReference type="InterPro" id="IPR020930">
    <property type="entry name" value="Ribosomal_uL5_bac-type"/>
</dbReference>
<dbReference type="SUPFAM" id="SSF55282">
    <property type="entry name" value="RL5-like"/>
    <property type="match status" value="1"/>
</dbReference>
<sequence>MADKYVPRLKEMYVSEIRDDLQKKFEYKNVNQIPKIEKIVVNMGVGEAATDSKAIEGAVADLRAITGQQPMVTHARKSIATFHLREGQAIGAKVTLRGNRMYEFLDRLICIAIPRIRDFRGISSKSFDGHGNFSMGVTEQLIFPEIDFDKIDHTRGMDITIVTTAPTDEEGRALIAAFHFPFKKD</sequence>
<feature type="domain" description="Large ribosomal subunit protein uL5 C-terminal" evidence="9">
    <location>
        <begin position="90"/>
        <end position="182"/>
    </location>
</feature>
<comment type="subunit">
    <text evidence="6">Part of the 50S ribosomal subunit; part of the 5S rRNA/L5/L18/L25 subcomplex. Contacts the 5S rRNA and the P site tRNA. Forms a bridge to the 30S subunit in the 70S ribosome.</text>
</comment>
<dbReference type="RefSeq" id="WP_176763175.1">
    <property type="nucleotide sequence ID" value="NZ_FMZL01000030.1"/>
</dbReference>
<evidence type="ECO:0000256" key="3">
    <source>
        <dbReference type="ARBA" id="ARBA00023274"/>
    </source>
</evidence>
<evidence type="ECO:0000256" key="1">
    <source>
        <dbReference type="ARBA" id="ARBA00008553"/>
    </source>
</evidence>
<gene>
    <name evidence="6" type="primary">rplE</name>
    <name evidence="10" type="ORF">SAMN04487824_1302</name>
</gene>
<dbReference type="GO" id="GO:0005840">
    <property type="term" value="C:ribosome"/>
    <property type="evidence" value="ECO:0007669"/>
    <property type="project" value="UniProtKB-KW"/>
</dbReference>
<dbReference type="GO" id="GO:0006412">
    <property type="term" value="P:translation"/>
    <property type="evidence" value="ECO:0007669"/>
    <property type="project" value="UniProtKB-UniRule"/>
</dbReference>
<evidence type="ECO:0000256" key="6">
    <source>
        <dbReference type="HAMAP-Rule" id="MF_01333"/>
    </source>
</evidence>
<proteinExistence type="inferred from homology"/>
<evidence type="ECO:0000313" key="11">
    <source>
        <dbReference type="Proteomes" id="UP000198528"/>
    </source>
</evidence>
<name>A0A1G6N601_9ACTN</name>
<dbReference type="NCBIfam" id="NF000585">
    <property type="entry name" value="PRK00010.1"/>
    <property type="match status" value="1"/>
</dbReference>
<dbReference type="PIRSF" id="PIRSF002161">
    <property type="entry name" value="Ribosomal_L5"/>
    <property type="match status" value="1"/>
</dbReference>